<feature type="region of interest" description="Disordered" evidence="1">
    <location>
        <begin position="24"/>
        <end position="46"/>
    </location>
</feature>
<dbReference type="AlphaFoldDB" id="A0A0C9TA76"/>
<dbReference type="Proteomes" id="UP000053263">
    <property type="component" value="Unassembled WGS sequence"/>
</dbReference>
<keyword evidence="3" id="KW-1185">Reference proteome</keyword>
<name>A0A0C9TA76_PLICR</name>
<feature type="compositionally biased region" description="Low complexity" evidence="1">
    <location>
        <begin position="34"/>
        <end position="46"/>
    </location>
</feature>
<dbReference type="HOGENOM" id="CLU_089391_0_0_1"/>
<evidence type="ECO:0000256" key="1">
    <source>
        <dbReference type="SAM" id="MobiDB-lite"/>
    </source>
</evidence>
<evidence type="ECO:0000313" key="3">
    <source>
        <dbReference type="Proteomes" id="UP000053263"/>
    </source>
</evidence>
<evidence type="ECO:0000313" key="2">
    <source>
        <dbReference type="EMBL" id="KII85193.1"/>
    </source>
</evidence>
<dbReference type="EMBL" id="KN832568">
    <property type="protein sequence ID" value="KII85193.1"/>
    <property type="molecule type" value="Genomic_DNA"/>
</dbReference>
<gene>
    <name evidence="2" type="ORF">PLICRDRAFT_335183</name>
</gene>
<proteinExistence type="predicted"/>
<accession>A0A0C9TA76</accession>
<feature type="compositionally biased region" description="Basic residues" evidence="1">
    <location>
        <begin position="99"/>
        <end position="110"/>
    </location>
</feature>
<protein>
    <submittedName>
        <fullName evidence="2">Uncharacterized protein</fullName>
    </submittedName>
</protein>
<organism evidence="2 3">
    <name type="scientific">Plicaturopsis crispa FD-325 SS-3</name>
    <dbReference type="NCBI Taxonomy" id="944288"/>
    <lineage>
        <taxon>Eukaryota</taxon>
        <taxon>Fungi</taxon>
        <taxon>Dikarya</taxon>
        <taxon>Basidiomycota</taxon>
        <taxon>Agaricomycotina</taxon>
        <taxon>Agaricomycetes</taxon>
        <taxon>Agaricomycetidae</taxon>
        <taxon>Amylocorticiales</taxon>
        <taxon>Amylocorticiaceae</taxon>
        <taxon>Plicatura</taxon>
        <taxon>Plicaturopsis crispa</taxon>
    </lineage>
</organism>
<dbReference type="OrthoDB" id="2639744at2759"/>
<reference evidence="2 3" key="1">
    <citation type="submission" date="2014-06" db="EMBL/GenBank/DDBJ databases">
        <title>Evolutionary Origins and Diversification of the Mycorrhizal Mutualists.</title>
        <authorList>
            <consortium name="DOE Joint Genome Institute"/>
            <consortium name="Mycorrhizal Genomics Consortium"/>
            <person name="Kohler A."/>
            <person name="Kuo A."/>
            <person name="Nagy L.G."/>
            <person name="Floudas D."/>
            <person name="Copeland A."/>
            <person name="Barry K.W."/>
            <person name="Cichocki N."/>
            <person name="Veneault-Fourrey C."/>
            <person name="LaButti K."/>
            <person name="Lindquist E.A."/>
            <person name="Lipzen A."/>
            <person name="Lundell T."/>
            <person name="Morin E."/>
            <person name="Murat C."/>
            <person name="Riley R."/>
            <person name="Ohm R."/>
            <person name="Sun H."/>
            <person name="Tunlid A."/>
            <person name="Henrissat B."/>
            <person name="Grigoriev I.V."/>
            <person name="Hibbett D.S."/>
            <person name="Martin F."/>
        </authorList>
    </citation>
    <scope>NUCLEOTIDE SEQUENCE [LARGE SCALE GENOMIC DNA]</scope>
    <source>
        <strain evidence="2 3">FD-325 SS-3</strain>
    </source>
</reference>
<sequence>MSAYDHRMAFPANDYYHYTNYSTPRHAPAPPVSPSSSSSSIAHALGPSRPYTPYPYPYPHPYATSSLSTPRPPRKHASTMHLSHAYTSPPPSPLVSTRARTHSQRAHARRPSLSDLPPHANSALRPLTRVPQPRFSETKGYYSGYAPTVPHLPRILFQKLTASAPGVSVREVISSRPERLAGPPVVQAADDYSRQITIRILWPGYSSDPLSVRIATDKGNVDRDLVLARVAKAIMKFTQDIKSRNVAVERGYENWAIGMRPDGSMGIDGPEIVITKLSHRLGANWQPEFLVPAR</sequence>
<feature type="region of interest" description="Disordered" evidence="1">
    <location>
        <begin position="65"/>
        <end position="124"/>
    </location>
</feature>